<protein>
    <submittedName>
        <fullName evidence="2">PVC-type heme-binding CxxCH protein</fullName>
    </submittedName>
</protein>
<dbReference type="EMBL" id="JBHRTA010000030">
    <property type="protein sequence ID" value="MFC3197932.1"/>
    <property type="molecule type" value="Genomic_DNA"/>
</dbReference>
<sequence>MIGYIGVGGDIDGKMNPTLRALKGERVKVTLVNGELMAHDFVIDELEVKSDNVLEEGDTTSVIFIANESGEYYCSIPGHRPTMSGRFEVVERMSGSDFVYDVGVSPRKNGRPLNLGFERGNLQDWKATGNAFTPKSVTYNAAPWYPDSVLLGQAGDYYVTSGGITNYQATGTLTSEAFEITHPFASFKVSGGALAGVRVELVLVENNEVFFKISGHVNDGQFTGSRQVAFRPVVVDLKAHEGKQMFVRIVDEETGQVPDIAYIGDNIWAHISFDDFRFHDVRPTYPNEFKPDDVVILPPLDPVENSGLSGPEAVKAMVVPDGFSVTLAASEPDIVRPIAFAMDDRGRLWVVEAHTYPVRAEEGKGTDRILIFEDTDGNGTLDSRKVFIEGLNMVSGIELGFGGVWVGAAPYLMFIPIDASGDKPAGEPKILLDGWAYEDTHETLNSFKWGPDGWLYGTHGVFTHSNVGKPGASDAERHPINAGVWRYHPTKHIFEVFAHGTSNPWGIDFNDVGQPFITVCVIPHLFHVIQGARYHRQGGEHFNPYTYDDIKTIADHVHWLGDRGPHAGNFRSGAAGGGHAHAGAVFYLGNKHWGLDRDAILMNNINGYRVNVDHLKRSGSGYTASHGKDFINTNDFWSQWINFQIDPSGSMFVIDWYDKNQCHSPNPDVHDKTLGRIFKITHKQDKWVQTDLSKKSSLELVDLQLHENDWYVRHARRLLQERGADKQVHDALWKIFNDKSEVPRKLRALWALHVTDGLPENRLLELLGHPDEYVRAWVIQLLTERKAVSTEAQRKFESMAKNDQSAFVRLHLAAASQRMALNQRWTLLANLANWVEDMEDHNIPLMVWYGFEPLVEVDANRALDIAKKSKFPHLLEFANRRITDANAHAHH</sequence>
<evidence type="ECO:0000259" key="1">
    <source>
        <dbReference type="Pfam" id="PF23500"/>
    </source>
</evidence>
<dbReference type="Gene3D" id="1.25.10.10">
    <property type="entry name" value="Leucine-rich Repeat Variant"/>
    <property type="match status" value="1"/>
</dbReference>
<dbReference type="InterPro" id="IPR013428">
    <property type="entry name" value="Membrane-bound_put_N"/>
</dbReference>
<evidence type="ECO:0000313" key="3">
    <source>
        <dbReference type="Proteomes" id="UP001595526"/>
    </source>
</evidence>
<feature type="domain" description="DUF7133" evidence="1">
    <location>
        <begin position="312"/>
        <end position="684"/>
    </location>
</feature>
<dbReference type="NCBIfam" id="TIGR02604">
    <property type="entry name" value="Piru_Ver_Nterm"/>
    <property type="match status" value="1"/>
</dbReference>
<dbReference type="InterPro" id="IPR008972">
    <property type="entry name" value="Cupredoxin"/>
</dbReference>
<dbReference type="PANTHER" id="PTHR33546">
    <property type="entry name" value="LARGE, MULTIFUNCTIONAL SECRETED PROTEIN-RELATED"/>
    <property type="match status" value="1"/>
</dbReference>
<proteinExistence type="predicted"/>
<dbReference type="InterPro" id="IPR011989">
    <property type="entry name" value="ARM-like"/>
</dbReference>
<dbReference type="SUPFAM" id="SSF49503">
    <property type="entry name" value="Cupredoxins"/>
    <property type="match status" value="1"/>
</dbReference>
<dbReference type="PANTHER" id="PTHR33546:SF1">
    <property type="entry name" value="LARGE, MULTIFUNCTIONAL SECRETED PROTEIN"/>
    <property type="match status" value="1"/>
</dbReference>
<organism evidence="2 3">
    <name type="scientific">Parapedobacter deserti</name>
    <dbReference type="NCBI Taxonomy" id="1912957"/>
    <lineage>
        <taxon>Bacteria</taxon>
        <taxon>Pseudomonadati</taxon>
        <taxon>Bacteroidota</taxon>
        <taxon>Sphingobacteriia</taxon>
        <taxon>Sphingobacteriales</taxon>
        <taxon>Sphingobacteriaceae</taxon>
        <taxon>Parapedobacter</taxon>
    </lineage>
</organism>
<dbReference type="Pfam" id="PF23500">
    <property type="entry name" value="DUF7133"/>
    <property type="match status" value="1"/>
</dbReference>
<name>A0ABV7JLF0_9SPHI</name>
<dbReference type="InterPro" id="IPR055557">
    <property type="entry name" value="DUF7133"/>
</dbReference>
<accession>A0ABV7JLF0</accession>
<dbReference type="Gene3D" id="2.60.40.420">
    <property type="entry name" value="Cupredoxins - blue copper proteins"/>
    <property type="match status" value="1"/>
</dbReference>
<dbReference type="RefSeq" id="WP_379022094.1">
    <property type="nucleotide sequence ID" value="NZ_JBHRTA010000030.1"/>
</dbReference>
<reference evidence="3" key="1">
    <citation type="journal article" date="2019" name="Int. J. Syst. Evol. Microbiol.">
        <title>The Global Catalogue of Microorganisms (GCM) 10K type strain sequencing project: providing services to taxonomists for standard genome sequencing and annotation.</title>
        <authorList>
            <consortium name="The Broad Institute Genomics Platform"/>
            <consortium name="The Broad Institute Genome Sequencing Center for Infectious Disease"/>
            <person name="Wu L."/>
            <person name="Ma J."/>
        </authorList>
    </citation>
    <scope>NUCLEOTIDE SEQUENCE [LARGE SCALE GENOMIC DNA]</scope>
    <source>
        <strain evidence="3">KCTC 52416</strain>
    </source>
</reference>
<dbReference type="SUPFAM" id="SSF63829">
    <property type="entry name" value="Calcium-dependent phosphotriesterase"/>
    <property type="match status" value="1"/>
</dbReference>
<comment type="caution">
    <text evidence="2">The sequence shown here is derived from an EMBL/GenBank/DDBJ whole genome shotgun (WGS) entry which is preliminary data.</text>
</comment>
<dbReference type="InterPro" id="IPR016024">
    <property type="entry name" value="ARM-type_fold"/>
</dbReference>
<dbReference type="InterPro" id="IPR011042">
    <property type="entry name" value="6-blade_b-propeller_TolB-like"/>
</dbReference>
<dbReference type="SUPFAM" id="SSF48371">
    <property type="entry name" value="ARM repeat"/>
    <property type="match status" value="1"/>
</dbReference>
<dbReference type="Proteomes" id="UP001595526">
    <property type="component" value="Unassembled WGS sequence"/>
</dbReference>
<dbReference type="Gene3D" id="2.120.10.30">
    <property type="entry name" value="TolB, C-terminal domain"/>
    <property type="match status" value="1"/>
</dbReference>
<keyword evidence="3" id="KW-1185">Reference proteome</keyword>
<evidence type="ECO:0000313" key="2">
    <source>
        <dbReference type="EMBL" id="MFC3197932.1"/>
    </source>
</evidence>
<gene>
    <name evidence="2" type="ORF">ACFOET_09935</name>
</gene>